<name>W9VKI3_9EURO</name>
<proteinExistence type="inferred from homology"/>
<evidence type="ECO:0000256" key="13">
    <source>
        <dbReference type="ARBA" id="ARBA00033341"/>
    </source>
</evidence>
<evidence type="ECO:0000256" key="9">
    <source>
        <dbReference type="ARBA" id="ARBA00023015"/>
    </source>
</evidence>
<keyword evidence="11 14" id="KW-0234">DNA repair</keyword>
<evidence type="ECO:0000256" key="12">
    <source>
        <dbReference type="ARBA" id="ARBA00023242"/>
    </source>
</evidence>
<evidence type="ECO:0000256" key="3">
    <source>
        <dbReference type="ARBA" id="ARBA00005273"/>
    </source>
</evidence>
<dbReference type="OrthoDB" id="17307at2759"/>
<dbReference type="AlphaFoldDB" id="W9VKI3"/>
<dbReference type="RefSeq" id="XP_007761118.1">
    <property type="nucleotide sequence ID" value="XM_007762928.1"/>
</dbReference>
<organism evidence="16 17">
    <name type="scientific">Cladophialophora yegresii CBS 114405</name>
    <dbReference type="NCBI Taxonomy" id="1182544"/>
    <lineage>
        <taxon>Eukaryota</taxon>
        <taxon>Fungi</taxon>
        <taxon>Dikarya</taxon>
        <taxon>Ascomycota</taxon>
        <taxon>Pezizomycotina</taxon>
        <taxon>Eurotiomycetes</taxon>
        <taxon>Chaetothyriomycetidae</taxon>
        <taxon>Chaetothyriales</taxon>
        <taxon>Herpotrichiellaceae</taxon>
        <taxon>Cladophialophora</taxon>
    </lineage>
</organism>
<dbReference type="InterPro" id="IPR004600">
    <property type="entry name" value="TFIIH_Tfb4/GTF2H3"/>
</dbReference>
<evidence type="ECO:0000256" key="4">
    <source>
        <dbReference type="ARBA" id="ARBA00021280"/>
    </source>
</evidence>
<evidence type="ECO:0000313" key="17">
    <source>
        <dbReference type="Proteomes" id="UP000019473"/>
    </source>
</evidence>
<dbReference type="Proteomes" id="UP000019473">
    <property type="component" value="Unassembled WGS sequence"/>
</dbReference>
<dbReference type="InterPro" id="IPR036465">
    <property type="entry name" value="vWFA_dom_sf"/>
</dbReference>
<evidence type="ECO:0000256" key="8">
    <source>
        <dbReference type="ARBA" id="ARBA00022833"/>
    </source>
</evidence>
<keyword evidence="17" id="KW-1185">Reference proteome</keyword>
<keyword evidence="9 14" id="KW-0805">Transcription regulation</keyword>
<evidence type="ECO:0000256" key="10">
    <source>
        <dbReference type="ARBA" id="ARBA00023163"/>
    </source>
</evidence>
<dbReference type="GO" id="GO:0006355">
    <property type="term" value="P:regulation of DNA-templated transcription"/>
    <property type="evidence" value="ECO:0007669"/>
    <property type="project" value="InterPro"/>
</dbReference>
<comment type="caution">
    <text evidence="16">The sequence shown here is derived from an EMBL/GenBank/DDBJ whole genome shotgun (WGS) entry which is preliminary data.</text>
</comment>
<dbReference type="PANTHER" id="PTHR12831:SF0">
    <property type="entry name" value="GENERAL TRANSCRIPTION FACTOR IIH SUBUNIT 3"/>
    <property type="match status" value="1"/>
</dbReference>
<dbReference type="GO" id="GO:0008270">
    <property type="term" value="F:zinc ion binding"/>
    <property type="evidence" value="ECO:0007669"/>
    <property type="project" value="UniProtKB-KW"/>
</dbReference>
<dbReference type="PANTHER" id="PTHR12831">
    <property type="entry name" value="TRANSCRIPTION INITIATION FACTOR IIH TFIIH , POLYPEPTIDE 3-RELATED"/>
    <property type="match status" value="1"/>
</dbReference>
<dbReference type="GeneID" id="19183503"/>
<evidence type="ECO:0000256" key="7">
    <source>
        <dbReference type="ARBA" id="ARBA00022771"/>
    </source>
</evidence>
<feature type="region of interest" description="Disordered" evidence="15">
    <location>
        <begin position="283"/>
        <end position="305"/>
    </location>
</feature>
<evidence type="ECO:0000256" key="1">
    <source>
        <dbReference type="ARBA" id="ARBA00002817"/>
    </source>
</evidence>
<evidence type="ECO:0000256" key="15">
    <source>
        <dbReference type="SAM" id="MobiDB-lite"/>
    </source>
</evidence>
<comment type="subunit">
    <text evidence="14">Component of the 7-subunit TFIIH core complex composed of XPB/SSL2, XPD/RAD3, SSL1, TFB1, TFB2, TFB4 and TFB5, which is active in NER. The core complex associates with the 3-subunit CTD-kinase module TFIIK composed of CCL1, KIN28 and TFB3 to form the 10-subunit holoenzyme (holo-TFIIH) active in transcription.</text>
</comment>
<dbReference type="GO" id="GO:0000439">
    <property type="term" value="C:transcription factor TFIIH core complex"/>
    <property type="evidence" value="ECO:0007669"/>
    <property type="project" value="UniProtKB-UniRule"/>
</dbReference>
<gene>
    <name evidence="16" type="ORF">A1O7_08939</name>
</gene>
<protein>
    <recommendedName>
        <fullName evidence="4 14">General transcription and DNA repair factor IIH subunit TFB4</fullName>
        <shortName evidence="14">TFIIH subunit TFB4</shortName>
    </recommendedName>
    <alternativeName>
        <fullName evidence="13 14">RNA polymerase II transcription factor B subunit 4</fullName>
    </alternativeName>
</protein>
<evidence type="ECO:0000256" key="6">
    <source>
        <dbReference type="ARBA" id="ARBA00022763"/>
    </source>
</evidence>
<dbReference type="EMBL" id="AMGW01000006">
    <property type="protein sequence ID" value="EXJ56008.1"/>
    <property type="molecule type" value="Genomic_DNA"/>
</dbReference>
<evidence type="ECO:0000256" key="2">
    <source>
        <dbReference type="ARBA" id="ARBA00004123"/>
    </source>
</evidence>
<dbReference type="STRING" id="1182544.W9VKI3"/>
<sequence length="449" mass="47570">MNAVDASEHYDKPSHSTEQSPSLLTIIIDTNPAAWALLSSTLPLSSAVASLLVFINAHLAANYTNKVAVIASHCDKAQWLYPSPTEQRLPRSAADRHHAKRQSQAGDQLRDTHLSDSAKRLKLNGPSSDTTSIRLNVKPFSSSVQSGSKYRPFRLVEEELLHNLTLLLSSTSPEAITSSTSTMIAGALTLALSYINRESILLSESLIGTSSLNTGTADGPGAGPGTTEGAPQTLQSRILLVSASPSTDLAHQYIPIMNAIFACQRLSVPIDILQLPLPPIHSDLPSTTRAPTGDPPNSNSNSNSNSTVFLQQAADATHGIFIPAHLSPANTTSNHSQSAATNAQTTASQALLTYLLTSFLPSPSTRTAHLILPTRIDVDFRAACFCHRNVVSVGFVCSICLSIFCEPPERGECLTSGTVLAVSDGVGRRPVVAGGGKKKTKKTQAQGAR</sequence>
<comment type="subcellular location">
    <subcellularLocation>
        <location evidence="2 14">Nucleus</location>
    </subcellularLocation>
</comment>
<dbReference type="HOGENOM" id="CLU_040211_0_0_1"/>
<feature type="region of interest" description="Disordered" evidence="15">
    <location>
        <begin position="85"/>
        <end position="111"/>
    </location>
</feature>
<dbReference type="GO" id="GO:0006289">
    <property type="term" value="P:nucleotide-excision repair"/>
    <property type="evidence" value="ECO:0007669"/>
    <property type="project" value="UniProtKB-UniRule"/>
</dbReference>
<keyword evidence="8 14" id="KW-0862">Zinc</keyword>
<evidence type="ECO:0000256" key="5">
    <source>
        <dbReference type="ARBA" id="ARBA00022723"/>
    </source>
</evidence>
<keyword evidence="10 14" id="KW-0804">Transcription</keyword>
<keyword evidence="12 14" id="KW-0539">Nucleus</keyword>
<keyword evidence="5 14" id="KW-0479">Metal-binding</keyword>
<dbReference type="GO" id="GO:0005675">
    <property type="term" value="C:transcription factor TFIIH holo complex"/>
    <property type="evidence" value="ECO:0007669"/>
    <property type="project" value="UniProtKB-UniRule"/>
</dbReference>
<reference evidence="16 17" key="1">
    <citation type="submission" date="2013-03" db="EMBL/GenBank/DDBJ databases">
        <title>The Genome Sequence of Cladophialophora yegresii CBS 114405.</title>
        <authorList>
            <consortium name="The Broad Institute Genomics Platform"/>
            <person name="Cuomo C."/>
            <person name="de Hoog S."/>
            <person name="Gorbushina A."/>
            <person name="Walker B."/>
            <person name="Young S.K."/>
            <person name="Zeng Q."/>
            <person name="Gargeya S."/>
            <person name="Fitzgerald M."/>
            <person name="Haas B."/>
            <person name="Abouelleil A."/>
            <person name="Allen A.W."/>
            <person name="Alvarado L."/>
            <person name="Arachchi H.M."/>
            <person name="Berlin A.M."/>
            <person name="Chapman S.B."/>
            <person name="Gainer-Dewar J."/>
            <person name="Goldberg J."/>
            <person name="Griggs A."/>
            <person name="Gujja S."/>
            <person name="Hansen M."/>
            <person name="Howarth C."/>
            <person name="Imamovic A."/>
            <person name="Ireland A."/>
            <person name="Larimer J."/>
            <person name="McCowan C."/>
            <person name="Murphy C."/>
            <person name="Pearson M."/>
            <person name="Poon T.W."/>
            <person name="Priest M."/>
            <person name="Roberts A."/>
            <person name="Saif S."/>
            <person name="Shea T."/>
            <person name="Sisk P."/>
            <person name="Sykes S."/>
            <person name="Wortman J."/>
            <person name="Nusbaum C."/>
            <person name="Birren B."/>
        </authorList>
    </citation>
    <scope>NUCLEOTIDE SEQUENCE [LARGE SCALE GENOMIC DNA]</scope>
    <source>
        <strain evidence="16 17">CBS 114405</strain>
    </source>
</reference>
<dbReference type="Gene3D" id="3.40.50.410">
    <property type="entry name" value="von Willebrand factor, type A domain"/>
    <property type="match status" value="1"/>
</dbReference>
<dbReference type="VEuPathDB" id="FungiDB:A1O7_08939"/>
<dbReference type="eggNOG" id="KOG2487">
    <property type="taxonomic scope" value="Eukaryota"/>
</dbReference>
<evidence type="ECO:0000256" key="14">
    <source>
        <dbReference type="RuleBase" id="RU368090"/>
    </source>
</evidence>
<comment type="function">
    <text evidence="1 14">Component of the general transcription and DNA repair factor IIH (TFIIH) core complex, which is involved in general and transcription-coupled nucleotide excision repair (NER) of damaged DNA and, when complexed to TFIIK, in RNA transcription by RNA polymerase II. In NER, TFIIH acts by opening DNA around the lesion to allow the excision of the damaged oligonucleotide and its replacement by a new DNA fragment. In transcription, TFIIH has an essential role in transcription initiation. When the pre-initiation complex (PIC) has been established, TFIIH is required for promoter opening and promoter escape. Phosphorylation of the C-terminal tail (CTD) of the largest subunit of RNA polymerase II by the kinase module TFIIK controls the initiation of transcription.</text>
</comment>
<evidence type="ECO:0000256" key="11">
    <source>
        <dbReference type="ARBA" id="ARBA00023204"/>
    </source>
</evidence>
<accession>W9VKI3</accession>
<evidence type="ECO:0000313" key="16">
    <source>
        <dbReference type="EMBL" id="EXJ56008.1"/>
    </source>
</evidence>
<comment type="similarity">
    <text evidence="3 14">Belongs to the TFB4 family.</text>
</comment>
<keyword evidence="7 14" id="KW-0863">Zinc-finger</keyword>
<dbReference type="Pfam" id="PF03850">
    <property type="entry name" value="Tfb4"/>
    <property type="match status" value="2"/>
</dbReference>
<keyword evidence="6 14" id="KW-0227">DNA damage</keyword>